<gene>
    <name evidence="2" type="ORF">DI626_10560</name>
</gene>
<name>A0A2W5BFG8_9BACT</name>
<proteinExistence type="predicted"/>
<evidence type="ECO:0000313" key="3">
    <source>
        <dbReference type="Proteomes" id="UP000249557"/>
    </source>
</evidence>
<dbReference type="Proteomes" id="UP000249557">
    <property type="component" value="Unassembled WGS sequence"/>
</dbReference>
<keyword evidence="1" id="KW-0472">Membrane</keyword>
<reference evidence="2 3" key="1">
    <citation type="submission" date="2017-08" db="EMBL/GenBank/DDBJ databases">
        <title>Infants hospitalized years apart are colonized by the same room-sourced microbial strains.</title>
        <authorList>
            <person name="Brooks B."/>
            <person name="Olm M.R."/>
            <person name="Firek B.A."/>
            <person name="Baker R."/>
            <person name="Thomas B.C."/>
            <person name="Morowitz M.J."/>
            <person name="Banfield J.F."/>
        </authorList>
    </citation>
    <scope>NUCLEOTIDE SEQUENCE [LARGE SCALE GENOMIC DNA]</scope>
    <source>
        <strain evidence="2">S2_018_000_R2_104</strain>
    </source>
</reference>
<keyword evidence="1" id="KW-1133">Transmembrane helix</keyword>
<protein>
    <submittedName>
        <fullName evidence="2">Uncharacterized protein</fullName>
    </submittedName>
</protein>
<evidence type="ECO:0000313" key="2">
    <source>
        <dbReference type="EMBL" id="PZO81751.1"/>
    </source>
</evidence>
<keyword evidence="1" id="KW-0812">Transmembrane</keyword>
<feature type="transmembrane region" description="Helical" evidence="1">
    <location>
        <begin position="6"/>
        <end position="24"/>
    </location>
</feature>
<comment type="caution">
    <text evidence="2">The sequence shown here is derived from an EMBL/GenBank/DDBJ whole genome shotgun (WGS) entry which is preliminary data.</text>
</comment>
<dbReference type="EMBL" id="QFNK01000288">
    <property type="protein sequence ID" value="PZO81751.1"/>
    <property type="molecule type" value="Genomic_DNA"/>
</dbReference>
<dbReference type="AlphaFoldDB" id="A0A2W5BFG8"/>
<organism evidence="2 3">
    <name type="scientific">Micavibrio aeruginosavorus</name>
    <dbReference type="NCBI Taxonomy" id="349221"/>
    <lineage>
        <taxon>Bacteria</taxon>
        <taxon>Pseudomonadati</taxon>
        <taxon>Bdellovibrionota</taxon>
        <taxon>Bdellovibrionia</taxon>
        <taxon>Bdellovibrionales</taxon>
        <taxon>Pseudobdellovibrionaceae</taxon>
        <taxon>Micavibrio</taxon>
    </lineage>
</organism>
<accession>A0A2W5BFG8</accession>
<sequence>MEYGYLVPLTIMVIVFGVAPGLVMKNISPSVEKLIQHYQSSQDLPLSLAKASVTKEIQND</sequence>
<evidence type="ECO:0000256" key="1">
    <source>
        <dbReference type="SAM" id="Phobius"/>
    </source>
</evidence>